<evidence type="ECO:0000256" key="1">
    <source>
        <dbReference type="PROSITE-ProRule" id="PRU00042"/>
    </source>
</evidence>
<dbReference type="STRING" id="1432307.W9CXL6"/>
<reference evidence="4 5" key="1">
    <citation type="journal article" date="2014" name="Genome Announc.">
        <title>Draft genome sequence of Sclerotinia borealis, a psychrophilic plant pathogenic fungus.</title>
        <authorList>
            <person name="Mardanov A.V."/>
            <person name="Beletsky A.V."/>
            <person name="Kadnikov V.V."/>
            <person name="Ignatov A.N."/>
            <person name="Ravin N.V."/>
        </authorList>
    </citation>
    <scope>NUCLEOTIDE SEQUENCE [LARGE SCALE GENOMIC DNA]</scope>
    <source>
        <strain evidence="5">F-4157</strain>
    </source>
</reference>
<keyword evidence="1" id="KW-0862">Zinc</keyword>
<comment type="caution">
    <text evidence="4">The sequence shown here is derived from an EMBL/GenBank/DDBJ whole genome shotgun (WGS) entry which is preliminary data.</text>
</comment>
<dbReference type="InterPro" id="IPR013087">
    <property type="entry name" value="Znf_C2H2_type"/>
</dbReference>
<dbReference type="PANTHER" id="PTHR36167:SF3">
    <property type="entry name" value="C2H2 FINGER DOMAIN TRANSCRIPTION FACTOR (EUROFUNG)-RELATED"/>
    <property type="match status" value="1"/>
</dbReference>
<evidence type="ECO:0000256" key="2">
    <source>
        <dbReference type="SAM" id="MobiDB-lite"/>
    </source>
</evidence>
<dbReference type="EMBL" id="AYSA01000008">
    <property type="protein sequence ID" value="ESZ99355.1"/>
    <property type="molecule type" value="Genomic_DNA"/>
</dbReference>
<feature type="region of interest" description="Disordered" evidence="2">
    <location>
        <begin position="1"/>
        <end position="29"/>
    </location>
</feature>
<evidence type="ECO:0000259" key="3">
    <source>
        <dbReference type="PROSITE" id="PS50157"/>
    </source>
</evidence>
<proteinExistence type="predicted"/>
<keyword evidence="1" id="KW-0479">Metal-binding</keyword>
<feature type="compositionally biased region" description="Low complexity" evidence="2">
    <location>
        <begin position="421"/>
        <end position="439"/>
    </location>
</feature>
<evidence type="ECO:0000313" key="5">
    <source>
        <dbReference type="Proteomes" id="UP000019487"/>
    </source>
</evidence>
<dbReference type="GO" id="GO:0006355">
    <property type="term" value="P:regulation of DNA-templated transcription"/>
    <property type="evidence" value="ECO:0007669"/>
    <property type="project" value="InterPro"/>
</dbReference>
<dbReference type="PROSITE" id="PS00028">
    <property type="entry name" value="ZINC_FINGER_C2H2_1"/>
    <property type="match status" value="1"/>
</dbReference>
<evidence type="ECO:0000313" key="4">
    <source>
        <dbReference type="EMBL" id="ESZ99355.1"/>
    </source>
</evidence>
<organism evidence="4 5">
    <name type="scientific">Sclerotinia borealis (strain F-4128)</name>
    <dbReference type="NCBI Taxonomy" id="1432307"/>
    <lineage>
        <taxon>Eukaryota</taxon>
        <taxon>Fungi</taxon>
        <taxon>Dikarya</taxon>
        <taxon>Ascomycota</taxon>
        <taxon>Pezizomycotina</taxon>
        <taxon>Leotiomycetes</taxon>
        <taxon>Helotiales</taxon>
        <taxon>Sclerotiniaceae</taxon>
        <taxon>Sclerotinia</taxon>
    </lineage>
</organism>
<dbReference type="HOGENOM" id="CLU_030366_0_0_1"/>
<feature type="compositionally biased region" description="Polar residues" evidence="2">
    <location>
        <begin position="1"/>
        <end position="24"/>
    </location>
</feature>
<feature type="compositionally biased region" description="Low complexity" evidence="2">
    <location>
        <begin position="241"/>
        <end position="250"/>
    </location>
</feature>
<sequence>MSSALARHTLNTPTVATANGSASKTAPDETEANLSNLLVAYTDGQRAHSMERDSTGYSQTGLQTPYPHAFTDAHSEDSIADNTSAAQFTPHQEVRSNNNYSAVAPPTTSDFGPPFLPTLSRPANYPDHIQRTYQSASNHSSNSGGMAQPTSPSIPLADGRSTHQTPQIKSDQDVPIDPSIAASSPTYPAHGGQHSPYPQQDQMHFNYPATHPGGAMYTQPRPDWAGYGAGHAGHAGHPGHPGHQVHQGHAGHPGHHPASHNGMNYPVGGPSTASSTSMGRPQGHLSQIYSFVPIPGSQQTKRPRRRYEEIDRMYKCGYHGCEKAYGTLNHLNAHVTMQSHGNKRTPEEFKEIRKEWKARKKDEEQKRKEADSARSVAGPSSEIPHSEGPSSQVSYAPARSVQLPPIGGVTIGYQPGAQVPNQYQQQAQPPASAVQQLQQYGNGQPGMDHYGGYPASPYGAPNHMYNNSADQPQPEPKYEQ</sequence>
<dbReference type="InterPro" id="IPR039327">
    <property type="entry name" value="CON7-like"/>
</dbReference>
<dbReference type="AlphaFoldDB" id="W9CXL6"/>
<feature type="compositionally biased region" description="Basic and acidic residues" evidence="2">
    <location>
        <begin position="356"/>
        <end position="372"/>
    </location>
</feature>
<keyword evidence="1" id="KW-0863">Zinc-finger</keyword>
<accession>W9CXL6</accession>
<feature type="domain" description="C2H2-type" evidence="3">
    <location>
        <begin position="314"/>
        <end position="345"/>
    </location>
</feature>
<feature type="compositionally biased region" description="Polar residues" evidence="2">
    <location>
        <begin position="133"/>
        <end position="153"/>
    </location>
</feature>
<feature type="region of interest" description="Disordered" evidence="2">
    <location>
        <begin position="133"/>
        <end position="214"/>
    </location>
</feature>
<dbReference type="Proteomes" id="UP000019487">
    <property type="component" value="Unassembled WGS sequence"/>
</dbReference>
<feature type="region of interest" description="Disordered" evidence="2">
    <location>
        <begin position="356"/>
        <end position="395"/>
    </location>
</feature>
<dbReference type="OrthoDB" id="1939603at2759"/>
<dbReference type="PANTHER" id="PTHR36167">
    <property type="entry name" value="C2H2 FINGER DOMAIN TRANSCRIPTION FACTOR (EUROFUNG)-RELATED"/>
    <property type="match status" value="1"/>
</dbReference>
<keyword evidence="5" id="KW-1185">Reference proteome</keyword>
<dbReference type="PROSITE" id="PS50157">
    <property type="entry name" value="ZINC_FINGER_C2H2_2"/>
    <property type="match status" value="1"/>
</dbReference>
<name>W9CXL6_SCLBF</name>
<feature type="region of interest" description="Disordered" evidence="2">
    <location>
        <begin position="237"/>
        <end position="263"/>
    </location>
</feature>
<dbReference type="GO" id="GO:0008270">
    <property type="term" value="F:zinc ion binding"/>
    <property type="evidence" value="ECO:0007669"/>
    <property type="project" value="UniProtKB-KW"/>
</dbReference>
<feature type="region of interest" description="Disordered" evidence="2">
    <location>
        <begin position="421"/>
        <end position="480"/>
    </location>
</feature>
<protein>
    <recommendedName>
        <fullName evidence="3">C2H2-type domain-containing protein</fullName>
    </recommendedName>
</protein>
<gene>
    <name evidence="4" type="ORF">SBOR_0280</name>
</gene>